<name>A0A7G1G909_9BACT</name>
<dbReference type="RefSeq" id="WP_190615635.1">
    <property type="nucleotide sequence ID" value="NZ_AP018712.1"/>
</dbReference>
<evidence type="ECO:0000313" key="3">
    <source>
        <dbReference type="Proteomes" id="UP000516361"/>
    </source>
</evidence>
<dbReference type="Proteomes" id="UP000516361">
    <property type="component" value="Chromosome"/>
</dbReference>
<protein>
    <submittedName>
        <fullName evidence="2">Uncharacterized protein</fullName>
    </submittedName>
</protein>
<keyword evidence="1" id="KW-0472">Membrane</keyword>
<accession>A0A7G1G909</accession>
<sequence>MILLKPFIILIALIFWYIPYLQFIGMAIILFVYHTLIKNRNEHIKKMKEIYNANNWDFPIKNIKMSYIPFILYIISALVIAFLSIDMTNQLIDINPSEYSKIVETYPLWKSITFIISLTVTWISYVFMINGIVKDQWHMQESELHNKIIKSRFIRLREGNVAMIFRIITLNFYEWLLLFNLIRETDMCYIANGTASGDYTKYVQIPKEEIKEDINTLIDNLYIKITNEIEKLNEDEKYSKIFSEVTALKKETAKKILQRLFDEEKINKEDYDRIKTFI</sequence>
<dbReference type="InParanoid" id="A0A7G1G909"/>
<feature type="transmembrane region" description="Helical" evidence="1">
    <location>
        <begin position="112"/>
        <end position="133"/>
    </location>
</feature>
<dbReference type="KEGG" id="ocy:OSSY52_06930"/>
<dbReference type="EMBL" id="AP018712">
    <property type="protein sequence ID" value="BBE30552.1"/>
    <property type="molecule type" value="Genomic_DNA"/>
</dbReference>
<reference evidence="2 3" key="1">
    <citation type="submission" date="2018-06" db="EMBL/GenBank/DDBJ databases">
        <title>Genome sequencing of Oceanotoga sp. sy52.</title>
        <authorList>
            <person name="Mori K."/>
        </authorList>
    </citation>
    <scope>NUCLEOTIDE SEQUENCE [LARGE SCALE GENOMIC DNA]</scope>
    <source>
        <strain evidence="3">sy52</strain>
    </source>
</reference>
<feature type="transmembrane region" description="Helical" evidence="1">
    <location>
        <begin position="70"/>
        <end position="92"/>
    </location>
</feature>
<keyword evidence="1" id="KW-0812">Transmembrane</keyword>
<feature type="transmembrane region" description="Helical" evidence="1">
    <location>
        <begin position="6"/>
        <end position="37"/>
    </location>
</feature>
<gene>
    <name evidence="2" type="ORF">OSSY52_06930</name>
</gene>
<proteinExistence type="predicted"/>
<organism evidence="2 3">
    <name type="scientific">Tepiditoga spiralis</name>
    <dbReference type="NCBI Taxonomy" id="2108365"/>
    <lineage>
        <taxon>Bacteria</taxon>
        <taxon>Thermotogati</taxon>
        <taxon>Thermotogota</taxon>
        <taxon>Thermotogae</taxon>
        <taxon>Petrotogales</taxon>
        <taxon>Petrotogaceae</taxon>
        <taxon>Tepiditoga</taxon>
    </lineage>
</organism>
<evidence type="ECO:0000256" key="1">
    <source>
        <dbReference type="SAM" id="Phobius"/>
    </source>
</evidence>
<dbReference type="AlphaFoldDB" id="A0A7G1G909"/>
<evidence type="ECO:0000313" key="2">
    <source>
        <dbReference type="EMBL" id="BBE30552.1"/>
    </source>
</evidence>
<keyword evidence="3" id="KW-1185">Reference proteome</keyword>
<keyword evidence="1" id="KW-1133">Transmembrane helix</keyword>